<dbReference type="WBParaSite" id="nRc.2.0.1.t06193-RA">
    <property type="protein sequence ID" value="nRc.2.0.1.t06193-RA"/>
    <property type="gene ID" value="nRc.2.0.1.g06193"/>
</dbReference>
<name>A0A915HXN4_ROMCU</name>
<sequence>MSTSGSQNRQQQGAQQFRNQLHLFYPMIRAPLPYKANSATCYARTKHHFLNIFKHENNLKKLPLKSLLINRLMSKGSQHLKPVEMPVIKCTIFVSVPSKSIKSKIVNKVFGTLTSRTSEDAKNIKEMDTLNT</sequence>
<organism evidence="1 2">
    <name type="scientific">Romanomermis culicivorax</name>
    <name type="common">Nematode worm</name>
    <dbReference type="NCBI Taxonomy" id="13658"/>
    <lineage>
        <taxon>Eukaryota</taxon>
        <taxon>Metazoa</taxon>
        <taxon>Ecdysozoa</taxon>
        <taxon>Nematoda</taxon>
        <taxon>Enoplea</taxon>
        <taxon>Dorylaimia</taxon>
        <taxon>Mermithida</taxon>
        <taxon>Mermithoidea</taxon>
        <taxon>Mermithidae</taxon>
        <taxon>Romanomermis</taxon>
    </lineage>
</organism>
<dbReference type="Proteomes" id="UP000887565">
    <property type="component" value="Unplaced"/>
</dbReference>
<protein>
    <submittedName>
        <fullName evidence="2">Uncharacterized protein</fullName>
    </submittedName>
</protein>
<evidence type="ECO:0000313" key="2">
    <source>
        <dbReference type="WBParaSite" id="nRc.2.0.1.t06193-RA"/>
    </source>
</evidence>
<evidence type="ECO:0000313" key="1">
    <source>
        <dbReference type="Proteomes" id="UP000887565"/>
    </source>
</evidence>
<keyword evidence="1" id="KW-1185">Reference proteome</keyword>
<accession>A0A915HXN4</accession>
<reference evidence="2" key="1">
    <citation type="submission" date="2022-11" db="UniProtKB">
        <authorList>
            <consortium name="WormBaseParasite"/>
        </authorList>
    </citation>
    <scope>IDENTIFICATION</scope>
</reference>
<dbReference type="AlphaFoldDB" id="A0A915HXN4"/>
<proteinExistence type="predicted"/>